<sequence length="194" mass="22327">MNTIVNQTFNKELLALIGEEEKEEELCLIDGTQLKDQFVKLTCAHKFNYISILNEIKMQRKYNNLETQKLNPYQIKCPYCRTIHNGILPYYEILFNKKIRGVNWPPSKVLKSDKCQCVIKSGKRKGEQCLKPCINKHCGRHEKIKLAPPGCSIVLKSGKRKGEKCGCKCKKDSEKCGRHFSKKSIKTNVIIHSI</sequence>
<protein>
    <submittedName>
        <fullName evidence="1">Uncharacterized protein</fullName>
    </submittedName>
</protein>
<evidence type="ECO:0000313" key="1">
    <source>
        <dbReference type="EMBL" id="QHT30155.1"/>
    </source>
</evidence>
<dbReference type="AlphaFoldDB" id="A0A6C0ES88"/>
<accession>A0A6C0ES88</accession>
<proteinExistence type="predicted"/>
<organism evidence="1">
    <name type="scientific">viral metagenome</name>
    <dbReference type="NCBI Taxonomy" id="1070528"/>
    <lineage>
        <taxon>unclassified sequences</taxon>
        <taxon>metagenomes</taxon>
        <taxon>organismal metagenomes</taxon>
    </lineage>
</organism>
<name>A0A6C0ES88_9ZZZZ</name>
<reference evidence="1" key="1">
    <citation type="journal article" date="2020" name="Nature">
        <title>Giant virus diversity and host interactions through global metagenomics.</title>
        <authorList>
            <person name="Schulz F."/>
            <person name="Roux S."/>
            <person name="Paez-Espino D."/>
            <person name="Jungbluth S."/>
            <person name="Walsh D.A."/>
            <person name="Denef V.J."/>
            <person name="McMahon K.D."/>
            <person name="Konstantinidis K.T."/>
            <person name="Eloe-Fadrosh E.A."/>
            <person name="Kyrpides N.C."/>
            <person name="Woyke T."/>
        </authorList>
    </citation>
    <scope>NUCLEOTIDE SEQUENCE</scope>
    <source>
        <strain evidence="1">GVMAG-M-3300009149-34</strain>
    </source>
</reference>
<dbReference type="EMBL" id="MN738892">
    <property type="protein sequence ID" value="QHT30155.1"/>
    <property type="molecule type" value="Genomic_DNA"/>
</dbReference>